<dbReference type="SUPFAM" id="SSF53822">
    <property type="entry name" value="Periplasmic binding protein-like I"/>
    <property type="match status" value="1"/>
</dbReference>
<evidence type="ECO:0000256" key="2">
    <source>
        <dbReference type="ARBA" id="ARBA00022448"/>
    </source>
</evidence>
<keyword evidence="3" id="KW-0732">Signal</keyword>
<dbReference type="InterPro" id="IPR028082">
    <property type="entry name" value="Peripla_BP_I"/>
</dbReference>
<keyword evidence="2" id="KW-0813">Transport</keyword>
<name>A0ABT2QYW3_9GAMM</name>
<evidence type="ECO:0000259" key="5">
    <source>
        <dbReference type="Pfam" id="PF13458"/>
    </source>
</evidence>
<dbReference type="PANTHER" id="PTHR30483:SF37">
    <property type="entry name" value="ABC TRANSPORTER SUBSTRATE-BINDING PROTEIN"/>
    <property type="match status" value="1"/>
</dbReference>
<dbReference type="PRINTS" id="PR00337">
    <property type="entry name" value="LEUILEVALBP"/>
</dbReference>
<feature type="domain" description="Leucine-binding protein" evidence="5">
    <location>
        <begin position="26"/>
        <end position="374"/>
    </location>
</feature>
<dbReference type="Gene3D" id="3.40.50.2300">
    <property type="match status" value="2"/>
</dbReference>
<evidence type="ECO:0000256" key="3">
    <source>
        <dbReference type="ARBA" id="ARBA00022729"/>
    </source>
</evidence>
<evidence type="ECO:0000313" key="7">
    <source>
        <dbReference type="Proteomes" id="UP001064106"/>
    </source>
</evidence>
<dbReference type="InterPro" id="IPR051010">
    <property type="entry name" value="BCAA_transport"/>
</dbReference>
<dbReference type="Pfam" id="PF13458">
    <property type="entry name" value="Peripla_BP_6"/>
    <property type="match status" value="1"/>
</dbReference>
<dbReference type="InterPro" id="IPR000709">
    <property type="entry name" value="Leu_Ile_Val-bd"/>
</dbReference>
<dbReference type="EMBL" id="ARXS01000010">
    <property type="protein sequence ID" value="MCU5782711.1"/>
    <property type="molecule type" value="Genomic_DNA"/>
</dbReference>
<proteinExistence type="inferred from homology"/>
<evidence type="ECO:0000256" key="4">
    <source>
        <dbReference type="ARBA" id="ARBA00022970"/>
    </source>
</evidence>
<sequence length="410" mass="44487">MLAGATGLGALAALNPALVWAKDSKPIRIGAIFPMSGIGAEAGAAWLQGSRLAVEHWNRNGGVLGRPIELVVRDDKYSSSGAVTAGRELATSGVNLIVGACQSPMALGLAPLLEELNALCVAPTPAAMSLTHENYSRNLFRLCPNAYMLYAGLGRMLAQKHPDIDHWATIVFDSEYGHDAIRYFEYGVRSASGSREVTFDRPIYTPVQKTDFQVEINQLMNSPAKGLFCGLIAAPIISFLQQGRSIGLNRKFEVMGESGTDLLIAKALKTAMPDNLWSVSYWHPENPFFSKNALSQQLFKDYVEATDDRYPVGLLTSSHRATQALLSGIEKAGDTDTRAVVGAMEGLTFDTITGPYHIRKEDHQGYGTSVYARVGPKEDEPYYGLNELEVVNDEQTMEPPSPGEAFTLPA</sequence>
<dbReference type="Proteomes" id="UP001064106">
    <property type="component" value="Unassembled WGS sequence"/>
</dbReference>
<gene>
    <name evidence="6" type="ORF">MA04_02011</name>
</gene>
<evidence type="ECO:0000256" key="1">
    <source>
        <dbReference type="ARBA" id="ARBA00010062"/>
    </source>
</evidence>
<organism evidence="6 7">
    <name type="scientific">Alloalcanivorax balearicus MACL04</name>
    <dbReference type="NCBI Taxonomy" id="1177182"/>
    <lineage>
        <taxon>Bacteria</taxon>
        <taxon>Pseudomonadati</taxon>
        <taxon>Pseudomonadota</taxon>
        <taxon>Gammaproteobacteria</taxon>
        <taxon>Oceanospirillales</taxon>
        <taxon>Alcanivoracaceae</taxon>
        <taxon>Alloalcanivorax</taxon>
    </lineage>
</organism>
<protein>
    <submittedName>
        <fullName evidence="6">Branched chain amino acid ABC transporter periplasmic substrate-binding protein</fullName>
    </submittedName>
</protein>
<evidence type="ECO:0000313" key="6">
    <source>
        <dbReference type="EMBL" id="MCU5782711.1"/>
    </source>
</evidence>
<dbReference type="InterPro" id="IPR028081">
    <property type="entry name" value="Leu-bd"/>
</dbReference>
<dbReference type="CDD" id="cd06330">
    <property type="entry name" value="PBP1_As_SBP-like"/>
    <property type="match status" value="1"/>
</dbReference>
<accession>A0ABT2QYW3</accession>
<comment type="caution">
    <text evidence="6">The sequence shown here is derived from an EMBL/GenBank/DDBJ whole genome shotgun (WGS) entry which is preliminary data.</text>
</comment>
<keyword evidence="4" id="KW-0029">Amino-acid transport</keyword>
<reference evidence="6" key="1">
    <citation type="submission" date="2012-09" db="EMBL/GenBank/DDBJ databases">
        <title>Genome Sequence of alkane-degrading Bacterium Alcanivorax balearicus MACL04.</title>
        <authorList>
            <person name="Lai Q."/>
            <person name="Shao Z."/>
        </authorList>
    </citation>
    <scope>NUCLEOTIDE SEQUENCE</scope>
    <source>
        <strain evidence="6">MACL04</strain>
    </source>
</reference>
<comment type="similarity">
    <text evidence="1">Belongs to the leucine-binding protein family.</text>
</comment>
<dbReference type="PANTHER" id="PTHR30483">
    <property type="entry name" value="LEUCINE-SPECIFIC-BINDING PROTEIN"/>
    <property type="match status" value="1"/>
</dbReference>
<keyword evidence="7" id="KW-1185">Reference proteome</keyword>